<dbReference type="InterPro" id="IPR010998">
    <property type="entry name" value="Integrase_recombinase_N"/>
</dbReference>
<dbReference type="InterPro" id="IPR002104">
    <property type="entry name" value="Integrase_catalytic"/>
</dbReference>
<dbReference type="InterPro" id="IPR013762">
    <property type="entry name" value="Integrase-like_cat_sf"/>
</dbReference>
<keyword evidence="2" id="KW-0229">DNA integration</keyword>
<dbReference type="EMBL" id="BK059096">
    <property type="protein sequence ID" value="DAE29630.1"/>
    <property type="molecule type" value="Genomic_DNA"/>
</dbReference>
<evidence type="ECO:0000256" key="1">
    <source>
        <dbReference type="ARBA" id="ARBA00008857"/>
    </source>
</evidence>
<comment type="similarity">
    <text evidence="1">Belongs to the 'phage' integrase family.</text>
</comment>
<evidence type="ECO:0000256" key="3">
    <source>
        <dbReference type="ARBA" id="ARBA00023125"/>
    </source>
</evidence>
<feature type="domain" description="Tyr recombinase" evidence="5">
    <location>
        <begin position="184"/>
        <end position="379"/>
    </location>
</feature>
<sequence>MTRRPKGDGSITELPNGKFRVRIEIRPDGGDKRKWVSKTVGSISEARSVLKKLERQKADNKLIAAKKENFKDIVEMYLKELEEGGEVKETTQWGYKMFLSKWLPYLEAMPIQKITSRLLDKIMMDWKTQYGVNSILSYRRALSCLFTFAIKKKLINRSPLKDSKRIKNVSTKKYLEIISPEEHEQIKRVSYGDFESFLNTGRATSKTMMFPIYMLAYETGMRRGEIAALKWSSVDFKQNTIFVEANMVHVAGKGTFETTPKTESSVRPILISESLLELLRTIKDTYKRFNIKATYLFVGQKHTCIIPSQIGDNFKEIKEKAGITRPLTFHDIRHTNATILLTKGFNTKVISTRLGHSNIAITLDTYSHVLNATMQSAVGFLEEQSGHYSVTMGS</sequence>
<dbReference type="PANTHER" id="PTHR30349">
    <property type="entry name" value="PHAGE INTEGRASE-RELATED"/>
    <property type="match status" value="1"/>
</dbReference>
<keyword evidence="4" id="KW-0233">DNA recombination</keyword>
<name>A0A8S5RDZ7_9VIRU</name>
<dbReference type="SUPFAM" id="SSF56349">
    <property type="entry name" value="DNA breaking-rejoining enzymes"/>
    <property type="match status" value="1"/>
</dbReference>
<evidence type="ECO:0000256" key="2">
    <source>
        <dbReference type="ARBA" id="ARBA00022908"/>
    </source>
</evidence>
<dbReference type="Pfam" id="PF00589">
    <property type="entry name" value="Phage_integrase"/>
    <property type="match status" value="1"/>
</dbReference>
<dbReference type="GO" id="GO:0003677">
    <property type="term" value="F:DNA binding"/>
    <property type="evidence" value="ECO:0007669"/>
    <property type="project" value="UniProtKB-KW"/>
</dbReference>
<dbReference type="Gene3D" id="1.10.443.10">
    <property type="entry name" value="Intergrase catalytic core"/>
    <property type="match status" value="1"/>
</dbReference>
<dbReference type="Gene3D" id="1.10.150.130">
    <property type="match status" value="1"/>
</dbReference>
<dbReference type="Pfam" id="PF14659">
    <property type="entry name" value="Phage_int_SAM_3"/>
    <property type="match status" value="1"/>
</dbReference>
<dbReference type="InterPro" id="IPR011010">
    <property type="entry name" value="DNA_brk_join_enz"/>
</dbReference>
<dbReference type="PROSITE" id="PS51898">
    <property type="entry name" value="TYR_RECOMBINASE"/>
    <property type="match status" value="1"/>
</dbReference>
<evidence type="ECO:0000259" key="5">
    <source>
        <dbReference type="PROSITE" id="PS51898"/>
    </source>
</evidence>
<evidence type="ECO:0000313" key="6">
    <source>
        <dbReference type="EMBL" id="DAE29630.1"/>
    </source>
</evidence>
<protein>
    <submittedName>
        <fullName evidence="6">Integrase</fullName>
    </submittedName>
</protein>
<dbReference type="InterPro" id="IPR004107">
    <property type="entry name" value="Integrase_SAM-like_N"/>
</dbReference>
<reference evidence="6" key="1">
    <citation type="journal article" date="2021" name="Proc. Natl. Acad. Sci. U.S.A.">
        <title>A Catalog of Tens of Thousands of Viruses from Human Metagenomes Reveals Hidden Associations with Chronic Diseases.</title>
        <authorList>
            <person name="Tisza M.J."/>
            <person name="Buck C.B."/>
        </authorList>
    </citation>
    <scope>NUCLEOTIDE SEQUENCE</scope>
    <source>
        <strain evidence="6">Ctqq75</strain>
    </source>
</reference>
<dbReference type="CDD" id="cd01189">
    <property type="entry name" value="INT_ICEBs1_C_like"/>
    <property type="match status" value="1"/>
</dbReference>
<organism evidence="6">
    <name type="scientific">virus sp. ctqq75</name>
    <dbReference type="NCBI Taxonomy" id="2827999"/>
    <lineage>
        <taxon>Viruses</taxon>
    </lineage>
</organism>
<dbReference type="GO" id="GO:0015074">
    <property type="term" value="P:DNA integration"/>
    <property type="evidence" value="ECO:0007669"/>
    <property type="project" value="UniProtKB-KW"/>
</dbReference>
<dbReference type="InterPro" id="IPR050090">
    <property type="entry name" value="Tyrosine_recombinase_XerCD"/>
</dbReference>
<dbReference type="PANTHER" id="PTHR30349:SF64">
    <property type="entry name" value="PROPHAGE INTEGRASE INTD-RELATED"/>
    <property type="match status" value="1"/>
</dbReference>
<proteinExistence type="inferred from homology"/>
<keyword evidence="3" id="KW-0238">DNA-binding</keyword>
<accession>A0A8S5RDZ7</accession>
<dbReference type="GO" id="GO:0006310">
    <property type="term" value="P:DNA recombination"/>
    <property type="evidence" value="ECO:0007669"/>
    <property type="project" value="UniProtKB-KW"/>
</dbReference>
<evidence type="ECO:0000256" key="4">
    <source>
        <dbReference type="ARBA" id="ARBA00023172"/>
    </source>
</evidence>